<dbReference type="RefSeq" id="WP_046131307.1">
    <property type="nucleotide sequence ID" value="NZ_CP023481.1"/>
</dbReference>
<protein>
    <submittedName>
        <fullName evidence="1">Aspartate phosphatase</fullName>
    </submittedName>
    <submittedName>
        <fullName evidence="2">Tetratricopeptide repeat protein</fullName>
    </submittedName>
</protein>
<evidence type="ECO:0000313" key="2">
    <source>
        <dbReference type="EMBL" id="MEC0487659.1"/>
    </source>
</evidence>
<evidence type="ECO:0000313" key="6">
    <source>
        <dbReference type="Proteomes" id="UP001341297"/>
    </source>
</evidence>
<accession>A0A0T6BNE0</accession>
<dbReference type="KEGG" id="bgy:BGLY_1164"/>
<dbReference type="EMBL" id="CP035232">
    <property type="protein sequence ID" value="QAT64529.1"/>
    <property type="molecule type" value="Genomic_DNA"/>
</dbReference>
<reference evidence="3 5" key="3">
    <citation type="submission" date="2019-01" db="EMBL/GenBank/DDBJ databases">
        <title>Genome sequence of Bacillus glycinifermentans SRCM103574.</title>
        <authorList>
            <person name="Kong H.-J."/>
            <person name="Jeong S.-Y."/>
            <person name="Jeong D.-Y."/>
        </authorList>
    </citation>
    <scope>NUCLEOTIDE SEQUENCE [LARGE SCALE GENOMIC DNA]</scope>
    <source>
        <strain evidence="3 5">SRCM103574</strain>
    </source>
</reference>
<sequence length="353" mass="40661">MNKIPAEEAANILNSWYRAIEENDTEQSVRLFKQAKPLIKEMEESEAFLTYYALLEEMHNGMPDDNRGEGYGDSHLISYYFHLFSGAYESYKKNDQQAIGFYKTAEKKLAHVDDPIEAARFHEKIGKLYYDLGENLMSLSHTRQAMEIFQDHGGYAMNLVSVYMTMADNYTEMGKYKEAEQFLAEAVKTARAAGDHVKEAHAFHHYGLLYSAMDKPEESITYLEKALKDKAYAASDHYFQSVYLLIKELFKTGGHDRAIVYYTEGKERSREACNDIFDAKVDVLYSVYHEKAFDDCKKSLAALLKRKQYDSVRELSLIAANVYSKKALYKEAAHFFLEAIQTEEMMKKAAVMQ</sequence>
<reference evidence="1" key="2">
    <citation type="submission" date="2015-10" db="EMBL/GenBank/DDBJ databases">
        <authorList>
            <person name="Dunlap C."/>
        </authorList>
    </citation>
    <scope>NUCLEOTIDE SEQUENCE</scope>
    <source>
        <strain evidence="1">GO-13</strain>
    </source>
</reference>
<dbReference type="STRING" id="1664069.BGLY_1164"/>
<dbReference type="EMBL" id="JARRTL010000034">
    <property type="protein sequence ID" value="MEC0487659.1"/>
    <property type="molecule type" value="Genomic_DNA"/>
</dbReference>
<dbReference type="GeneID" id="82852262"/>
<reference evidence="1 4" key="1">
    <citation type="journal article" date="2015" name="Int. J. Syst. Evol. Microbiol.">
        <title>Bacillus glycinifermentans sp. nov., isolated from fermented soybean paste.</title>
        <authorList>
            <person name="Kim S.J."/>
            <person name="Dunlap C.A."/>
            <person name="Kwon S.W."/>
            <person name="Rooney A.P."/>
        </authorList>
    </citation>
    <scope>NUCLEOTIDE SEQUENCE [LARGE SCALE GENOMIC DNA]</scope>
    <source>
        <strain evidence="1 4">GO-13</strain>
    </source>
</reference>
<dbReference type="EMBL" id="LECW02000022">
    <property type="protein sequence ID" value="KRT93169.1"/>
    <property type="molecule type" value="Genomic_DNA"/>
</dbReference>
<organism evidence="1 4">
    <name type="scientific">Bacillus glycinifermentans</name>
    <dbReference type="NCBI Taxonomy" id="1664069"/>
    <lineage>
        <taxon>Bacteria</taxon>
        <taxon>Bacillati</taxon>
        <taxon>Bacillota</taxon>
        <taxon>Bacilli</taxon>
        <taxon>Bacillales</taxon>
        <taxon>Bacillaceae</taxon>
        <taxon>Bacillus</taxon>
    </lineage>
</organism>
<dbReference type="AlphaFoldDB" id="A0A0T6BNE0"/>
<evidence type="ECO:0000313" key="5">
    <source>
        <dbReference type="Proteomes" id="UP000288675"/>
    </source>
</evidence>
<evidence type="ECO:0000313" key="1">
    <source>
        <dbReference type="EMBL" id="KRT93169.1"/>
    </source>
</evidence>
<dbReference type="Proteomes" id="UP000036168">
    <property type="component" value="Unassembled WGS sequence"/>
</dbReference>
<dbReference type="Pfam" id="PF13424">
    <property type="entry name" value="TPR_12"/>
    <property type="match status" value="1"/>
</dbReference>
<dbReference type="Gene3D" id="1.25.40.10">
    <property type="entry name" value="Tetratricopeptide repeat domain"/>
    <property type="match status" value="1"/>
</dbReference>
<dbReference type="Pfam" id="PF18801">
    <property type="entry name" value="RapH_N"/>
    <property type="match status" value="1"/>
</dbReference>
<name>A0A0T6BNE0_9BACI</name>
<reference evidence="2 6" key="4">
    <citation type="submission" date="2023-03" db="EMBL/GenBank/DDBJ databases">
        <title>Agriculturally important microbes genome sequencing.</title>
        <authorList>
            <person name="Dunlap C."/>
        </authorList>
    </citation>
    <scope>NUCLEOTIDE SEQUENCE [LARGE SCALE GENOMIC DNA]</scope>
    <source>
        <strain evidence="2 6">CBP-3203</strain>
    </source>
</reference>
<dbReference type="InterPro" id="IPR011990">
    <property type="entry name" value="TPR-like_helical_dom_sf"/>
</dbReference>
<evidence type="ECO:0000313" key="4">
    <source>
        <dbReference type="Proteomes" id="UP000036168"/>
    </source>
</evidence>
<proteinExistence type="predicted"/>
<dbReference type="Proteomes" id="UP000288675">
    <property type="component" value="Chromosome"/>
</dbReference>
<dbReference type="Proteomes" id="UP001341297">
    <property type="component" value="Unassembled WGS sequence"/>
</dbReference>
<evidence type="ECO:0000313" key="3">
    <source>
        <dbReference type="EMBL" id="QAT64529.1"/>
    </source>
</evidence>
<dbReference type="OrthoDB" id="2957368at2"/>
<dbReference type="SUPFAM" id="SSF48452">
    <property type="entry name" value="TPR-like"/>
    <property type="match status" value="1"/>
</dbReference>
<gene>
    <name evidence="1" type="ORF">AB447_219655</name>
    <name evidence="3" type="ORF">EQZ20_06160</name>
    <name evidence="2" type="ORF">P8828_23210</name>
</gene>
<dbReference type="InterPro" id="IPR019734">
    <property type="entry name" value="TPR_rpt"/>
</dbReference>
<dbReference type="SMART" id="SM00028">
    <property type="entry name" value="TPR"/>
    <property type="match status" value="5"/>
</dbReference>
<keyword evidence="6" id="KW-1185">Reference proteome</keyword>